<dbReference type="NCBIfam" id="TIGR00057">
    <property type="entry name" value="L-threonylcarbamoyladenylate synthase"/>
    <property type="match status" value="1"/>
</dbReference>
<evidence type="ECO:0000256" key="13">
    <source>
        <dbReference type="ARBA" id="ARBA00056339"/>
    </source>
</evidence>
<evidence type="ECO:0000256" key="7">
    <source>
        <dbReference type="ARBA" id="ARBA00022694"/>
    </source>
</evidence>
<evidence type="ECO:0000313" key="18">
    <source>
        <dbReference type="Proteomes" id="UP000037122"/>
    </source>
</evidence>
<feature type="domain" description="YrdC-like" evidence="16">
    <location>
        <begin position="40"/>
        <end position="233"/>
    </location>
</feature>
<evidence type="ECO:0000259" key="16">
    <source>
        <dbReference type="PROSITE" id="PS51163"/>
    </source>
</evidence>
<evidence type="ECO:0000256" key="3">
    <source>
        <dbReference type="ARBA" id="ARBA00012584"/>
    </source>
</evidence>
<evidence type="ECO:0000256" key="8">
    <source>
        <dbReference type="ARBA" id="ARBA00022695"/>
    </source>
</evidence>
<feature type="binding site" evidence="15">
    <location>
        <position position="215"/>
    </location>
    <ligand>
        <name>L-threonine</name>
        <dbReference type="ChEBI" id="CHEBI:57926"/>
    </ligand>
</feature>
<dbReference type="InterPro" id="IPR010923">
    <property type="entry name" value="T(6)A37_SUA5"/>
</dbReference>
<evidence type="ECO:0000256" key="1">
    <source>
        <dbReference type="ARBA" id="ARBA00004496"/>
    </source>
</evidence>
<feature type="binding site" evidence="15">
    <location>
        <position position="155"/>
    </location>
    <ligand>
        <name>L-threonine</name>
        <dbReference type="ChEBI" id="CHEBI:57926"/>
    </ligand>
</feature>
<keyword evidence="9 14" id="KW-0547">Nucleotide-binding</keyword>
<feature type="binding site" evidence="15">
    <location>
        <position position="86"/>
    </location>
    <ligand>
        <name>ATP</name>
        <dbReference type="ChEBI" id="CHEBI:30616"/>
    </ligand>
</feature>
<dbReference type="FunFam" id="3.90.870.10:FF:000008">
    <property type="entry name" value="Threonylcarbamoyl-AMP synthase"/>
    <property type="match status" value="1"/>
</dbReference>
<comment type="catalytic activity">
    <reaction evidence="12 14">
        <text>L-threonine + hydrogencarbonate + ATP = L-threonylcarbamoyladenylate + diphosphate + H2O</text>
        <dbReference type="Rhea" id="RHEA:36407"/>
        <dbReference type="ChEBI" id="CHEBI:15377"/>
        <dbReference type="ChEBI" id="CHEBI:17544"/>
        <dbReference type="ChEBI" id="CHEBI:30616"/>
        <dbReference type="ChEBI" id="CHEBI:33019"/>
        <dbReference type="ChEBI" id="CHEBI:57926"/>
        <dbReference type="ChEBI" id="CHEBI:73682"/>
        <dbReference type="EC" id="2.7.7.87"/>
    </reaction>
</comment>
<dbReference type="GO" id="GO:0000049">
    <property type="term" value="F:tRNA binding"/>
    <property type="evidence" value="ECO:0007669"/>
    <property type="project" value="TreeGrafter"/>
</dbReference>
<comment type="function">
    <text evidence="13">Required for the formation of a threonylcarbamoyl group on adenosine at position 37 (t(6)A37) in tRNAs that read codons beginning with adenine. Likely catalyzes the conversion of L-threonine, HCO(3)(-)/CO(2) and ATP to give threonylcarbamoyl-AMP (TC-AMP) as the acyladenylate intermediate, with the release of diphosphate. Required for normal translation, by ensuring translation fidelity at the level of codon recognition, appropriate translation initiation selection and maintenance of reading frame. Also involved in telomere replication. Binds to single-stranded telomeric (ssTG) DNA and positively regulates telomere length.</text>
</comment>
<dbReference type="Proteomes" id="UP000037122">
    <property type="component" value="Unassembled WGS sequence"/>
</dbReference>
<evidence type="ECO:0000256" key="5">
    <source>
        <dbReference type="ARBA" id="ARBA00022490"/>
    </source>
</evidence>
<keyword evidence="8 14" id="KW-0548">Nucleotidyltransferase</keyword>
<evidence type="ECO:0000256" key="12">
    <source>
        <dbReference type="ARBA" id="ARBA00048366"/>
    </source>
</evidence>
<feature type="binding site" evidence="15">
    <location>
        <position position="90"/>
    </location>
    <ligand>
        <name>ATP</name>
        <dbReference type="ChEBI" id="CHEBI:30616"/>
    </ligand>
</feature>
<evidence type="ECO:0000256" key="10">
    <source>
        <dbReference type="ARBA" id="ARBA00022840"/>
    </source>
</evidence>
<comment type="similarity">
    <text evidence="2 14">Belongs to the SUA5 family.</text>
</comment>
<feature type="binding site" evidence="15">
    <location>
        <position position="229"/>
    </location>
    <ligand>
        <name>ATP</name>
        <dbReference type="ChEBI" id="CHEBI:30616"/>
    </ligand>
</feature>
<dbReference type="GO" id="GO:0061710">
    <property type="term" value="F:L-threonylcarbamoyladenylate synthase"/>
    <property type="evidence" value="ECO:0007669"/>
    <property type="project" value="UniProtKB-EC"/>
</dbReference>
<keyword evidence="10 14" id="KW-0067">ATP-binding</keyword>
<reference evidence="18" key="1">
    <citation type="journal article" date="2015" name="BMC Genomics">
        <title>Draft genome of a commonly misdiagnosed multidrug resistant pathogen Candida auris.</title>
        <authorList>
            <person name="Chatterjee S."/>
            <person name="Alampalli S.V."/>
            <person name="Nageshan R.K."/>
            <person name="Chettiar S.T."/>
            <person name="Joshi S."/>
            <person name="Tatu U.S."/>
        </authorList>
    </citation>
    <scope>NUCLEOTIDE SEQUENCE [LARGE SCALE GENOMIC DNA]</scope>
    <source>
        <strain evidence="18">6684</strain>
    </source>
</reference>
<dbReference type="Gene3D" id="3.90.870.10">
    <property type="entry name" value="DHBP synthase"/>
    <property type="match status" value="1"/>
</dbReference>
<dbReference type="PANTHER" id="PTHR17490">
    <property type="entry name" value="SUA5"/>
    <property type="match status" value="1"/>
</dbReference>
<dbReference type="Pfam" id="PF01300">
    <property type="entry name" value="Sua5_yciO_yrdC"/>
    <property type="match status" value="1"/>
</dbReference>
<evidence type="ECO:0000256" key="15">
    <source>
        <dbReference type="PIRSR" id="PIRSR004930-1"/>
    </source>
</evidence>
<feature type="binding site" evidence="15">
    <location>
        <position position="175"/>
    </location>
    <ligand>
        <name>L-threonine</name>
        <dbReference type="ChEBI" id="CHEBI:57926"/>
    </ligand>
</feature>
<dbReference type="InterPro" id="IPR005145">
    <property type="entry name" value="Sua5_C"/>
</dbReference>
<dbReference type="VEuPathDB" id="FungiDB:QG37_02762"/>
<proteinExistence type="inferred from homology"/>
<dbReference type="SUPFAM" id="SSF55821">
    <property type="entry name" value="YrdC/RibB"/>
    <property type="match status" value="1"/>
</dbReference>
<evidence type="ECO:0000256" key="4">
    <source>
        <dbReference type="ARBA" id="ARBA00015492"/>
    </source>
</evidence>
<dbReference type="PIRSF" id="PIRSF004930">
    <property type="entry name" value="Tln_factor_SUA5"/>
    <property type="match status" value="1"/>
</dbReference>
<feature type="binding site" evidence="15">
    <location>
        <position position="177"/>
    </location>
    <ligand>
        <name>ATP</name>
        <dbReference type="ChEBI" id="CHEBI:30616"/>
    </ligand>
</feature>
<evidence type="ECO:0000256" key="11">
    <source>
        <dbReference type="ARBA" id="ARBA00029774"/>
    </source>
</evidence>
<evidence type="ECO:0000313" key="17">
    <source>
        <dbReference type="EMBL" id="KNE00222.1"/>
    </source>
</evidence>
<name>A0A0L0P1I6_CANAR</name>
<dbReference type="VEuPathDB" id="FungiDB:CJJ09_002799"/>
<organism evidence="17 18">
    <name type="scientific">Candidozyma auris</name>
    <name type="common">Yeast</name>
    <name type="synonym">Candida auris</name>
    <dbReference type="NCBI Taxonomy" id="498019"/>
    <lineage>
        <taxon>Eukaryota</taxon>
        <taxon>Fungi</taxon>
        <taxon>Dikarya</taxon>
        <taxon>Ascomycota</taxon>
        <taxon>Saccharomycotina</taxon>
        <taxon>Pichiomycetes</taxon>
        <taxon>Metschnikowiaceae</taxon>
        <taxon>Candidozyma</taxon>
    </lineage>
</organism>
<feature type="binding site" evidence="15">
    <location>
        <position position="185"/>
    </location>
    <ligand>
        <name>ATP</name>
        <dbReference type="ChEBI" id="CHEBI:30616"/>
    </ligand>
</feature>
<dbReference type="GO" id="GO:0003725">
    <property type="term" value="F:double-stranded RNA binding"/>
    <property type="evidence" value="ECO:0007669"/>
    <property type="project" value="UniProtKB-UniRule"/>
</dbReference>
<evidence type="ECO:0000256" key="6">
    <source>
        <dbReference type="ARBA" id="ARBA00022679"/>
    </source>
</evidence>
<dbReference type="VEuPathDB" id="FungiDB:B9J08_000838"/>
<dbReference type="GO" id="GO:0005737">
    <property type="term" value="C:cytoplasm"/>
    <property type="evidence" value="ECO:0007669"/>
    <property type="project" value="UniProtKB-SubCell"/>
</dbReference>
<dbReference type="GO" id="GO:0006450">
    <property type="term" value="P:regulation of translational fidelity"/>
    <property type="evidence" value="ECO:0007669"/>
    <property type="project" value="TreeGrafter"/>
</dbReference>
<accession>A0A0L0P1I6</accession>
<evidence type="ECO:0000256" key="2">
    <source>
        <dbReference type="ARBA" id="ARBA00007663"/>
    </source>
</evidence>
<dbReference type="GO" id="GO:0002949">
    <property type="term" value="P:tRNA threonylcarbamoyladenosine modification"/>
    <property type="evidence" value="ECO:0007669"/>
    <property type="project" value="UniProtKB-ARBA"/>
</dbReference>
<keyword evidence="5 14" id="KW-0963">Cytoplasm</keyword>
<dbReference type="VEuPathDB" id="FungiDB:CJI96_0003260"/>
<evidence type="ECO:0000256" key="9">
    <source>
        <dbReference type="ARBA" id="ARBA00022741"/>
    </source>
</evidence>
<comment type="caution">
    <text evidence="17">The sequence shown here is derived from an EMBL/GenBank/DDBJ whole genome shotgun (WGS) entry which is preliminary data.</text>
</comment>
<sequence length="388" mass="41968">MHKNLSRILTMTLSTKILPVSVSLITFEGNVPKIVDEVTKSNLDIAADEVKKPGHVVAFPTETVYGLGGSALCDESVRAIYAAKNRPADNPLIVHVSSHEQIERILLPQLHKIPAIYEKLIQKFWPGPLTILLPVEEGSPVLKLTTAGQNTVGVRMPLHPVARALIAQSDTPLAAPSANASTRPSPTIASHVYHDLNGRIPYILDGGACDVGVESTVVDGLTSPPMLLRPGGVSAEDIRKYGGGEWENLVMAKMTADKSEAVRTPGMKYRHYLPTAKVVLFSGCKDGNIAVKRWMQKLPERDPSKIALLRGALFSSAAELNLEGAIERHLGKNATEMAHNLFKMLREVDELGVLLILVEGVEETGDGLAVMNRLAKAAFEVVHATDEN</sequence>
<keyword evidence="6 14" id="KW-0808">Transferase</keyword>
<dbReference type="VEuPathDB" id="FungiDB:CJJ07_004694"/>
<feature type="binding site" evidence="15">
    <location>
        <position position="151"/>
    </location>
    <ligand>
        <name>ATP</name>
        <dbReference type="ChEBI" id="CHEBI:30616"/>
    </ligand>
</feature>
<feature type="binding site" evidence="15">
    <location>
        <position position="272"/>
    </location>
    <ligand>
        <name>ATP</name>
        <dbReference type="ChEBI" id="CHEBI:30616"/>
    </ligand>
</feature>
<dbReference type="PANTHER" id="PTHR17490:SF16">
    <property type="entry name" value="THREONYLCARBAMOYL-AMP SYNTHASE"/>
    <property type="match status" value="1"/>
</dbReference>
<dbReference type="InterPro" id="IPR038385">
    <property type="entry name" value="Sua5/YwlC_C"/>
</dbReference>
<feature type="binding site" evidence="15">
    <location>
        <position position="63"/>
    </location>
    <ligand>
        <name>ATP</name>
        <dbReference type="ChEBI" id="CHEBI:30616"/>
    </ligand>
</feature>
<dbReference type="EC" id="2.7.7.87" evidence="3 14"/>
<protein>
    <recommendedName>
        <fullName evidence="4 14">Threonylcarbamoyl-AMP synthase</fullName>
        <shortName evidence="14">TC-AMP synthase</shortName>
        <ecNumber evidence="3 14">2.7.7.87</ecNumber>
    </recommendedName>
    <alternativeName>
        <fullName evidence="11 14">L-threonylcarbamoyladenylate synthase</fullName>
    </alternativeName>
</protein>
<evidence type="ECO:0000256" key="14">
    <source>
        <dbReference type="PIRNR" id="PIRNR004930"/>
    </source>
</evidence>
<dbReference type="InterPro" id="IPR006070">
    <property type="entry name" value="Sua5-like_dom"/>
</dbReference>
<dbReference type="InterPro" id="IPR017945">
    <property type="entry name" value="DHBP_synth_RibB-like_a/b_dom"/>
</dbReference>
<dbReference type="Gene3D" id="3.40.50.11030">
    <property type="entry name" value="Threonylcarbamoyl-AMP synthase, C-terminal domain"/>
    <property type="match status" value="1"/>
</dbReference>
<gene>
    <name evidence="17" type="ORF">QG37_02762</name>
</gene>
<feature type="binding site" evidence="15">
    <location>
        <position position="95"/>
    </location>
    <ligand>
        <name>L-threonine</name>
        <dbReference type="ChEBI" id="CHEBI:57926"/>
    </ligand>
</feature>
<dbReference type="Pfam" id="PF03481">
    <property type="entry name" value="Sua5_C"/>
    <property type="match status" value="1"/>
</dbReference>
<dbReference type="GO" id="GO:0005524">
    <property type="term" value="F:ATP binding"/>
    <property type="evidence" value="ECO:0007669"/>
    <property type="project" value="UniProtKB-UniRule"/>
</dbReference>
<dbReference type="PROSITE" id="PS51163">
    <property type="entry name" value="YRDC"/>
    <property type="match status" value="1"/>
</dbReference>
<dbReference type="AlphaFoldDB" id="A0A0L0P1I6"/>
<dbReference type="InterPro" id="IPR050156">
    <property type="entry name" value="TC-AMP_synthase_SUA5"/>
</dbReference>
<comment type="subcellular location">
    <subcellularLocation>
        <location evidence="1 14">Cytoplasm</location>
    </subcellularLocation>
</comment>
<dbReference type="EMBL" id="LGST01000019">
    <property type="protein sequence ID" value="KNE00222.1"/>
    <property type="molecule type" value="Genomic_DNA"/>
</dbReference>
<dbReference type="VEuPathDB" id="FungiDB:CJI97_000856"/>
<keyword evidence="7 14" id="KW-0819">tRNA processing</keyword>